<evidence type="ECO:0000313" key="3">
    <source>
        <dbReference type="EMBL" id="KAF2677754.1"/>
    </source>
</evidence>
<protein>
    <submittedName>
        <fullName evidence="3">Uncharacterized protein</fullName>
    </submittedName>
</protein>
<organism evidence="3 4">
    <name type="scientific">Lentithecium fluviatile CBS 122367</name>
    <dbReference type="NCBI Taxonomy" id="1168545"/>
    <lineage>
        <taxon>Eukaryota</taxon>
        <taxon>Fungi</taxon>
        <taxon>Dikarya</taxon>
        <taxon>Ascomycota</taxon>
        <taxon>Pezizomycotina</taxon>
        <taxon>Dothideomycetes</taxon>
        <taxon>Pleosporomycetidae</taxon>
        <taxon>Pleosporales</taxon>
        <taxon>Massarineae</taxon>
        <taxon>Lentitheciaceae</taxon>
        <taxon>Lentithecium</taxon>
    </lineage>
</organism>
<evidence type="ECO:0000313" key="4">
    <source>
        <dbReference type="Proteomes" id="UP000799291"/>
    </source>
</evidence>
<evidence type="ECO:0000256" key="2">
    <source>
        <dbReference type="SAM" id="SignalP"/>
    </source>
</evidence>
<accession>A0A6G1IHP7</accession>
<keyword evidence="4" id="KW-1185">Reference proteome</keyword>
<feature type="signal peptide" evidence="2">
    <location>
        <begin position="1"/>
        <end position="20"/>
    </location>
</feature>
<reference evidence="3" key="1">
    <citation type="journal article" date="2020" name="Stud. Mycol.">
        <title>101 Dothideomycetes genomes: a test case for predicting lifestyles and emergence of pathogens.</title>
        <authorList>
            <person name="Haridas S."/>
            <person name="Albert R."/>
            <person name="Binder M."/>
            <person name="Bloem J."/>
            <person name="Labutti K."/>
            <person name="Salamov A."/>
            <person name="Andreopoulos B."/>
            <person name="Baker S."/>
            <person name="Barry K."/>
            <person name="Bills G."/>
            <person name="Bluhm B."/>
            <person name="Cannon C."/>
            <person name="Castanera R."/>
            <person name="Culley D."/>
            <person name="Daum C."/>
            <person name="Ezra D."/>
            <person name="Gonzalez J."/>
            <person name="Henrissat B."/>
            <person name="Kuo A."/>
            <person name="Liang C."/>
            <person name="Lipzen A."/>
            <person name="Lutzoni F."/>
            <person name="Magnuson J."/>
            <person name="Mondo S."/>
            <person name="Nolan M."/>
            <person name="Ohm R."/>
            <person name="Pangilinan J."/>
            <person name="Park H.-J."/>
            <person name="Ramirez L."/>
            <person name="Alfaro M."/>
            <person name="Sun H."/>
            <person name="Tritt A."/>
            <person name="Yoshinaga Y."/>
            <person name="Zwiers L.-H."/>
            <person name="Turgeon B."/>
            <person name="Goodwin S."/>
            <person name="Spatafora J."/>
            <person name="Crous P."/>
            <person name="Grigoriev I."/>
        </authorList>
    </citation>
    <scope>NUCLEOTIDE SEQUENCE</scope>
    <source>
        <strain evidence="3">CBS 122367</strain>
    </source>
</reference>
<dbReference type="EMBL" id="MU005619">
    <property type="protein sequence ID" value="KAF2677754.1"/>
    <property type="molecule type" value="Genomic_DNA"/>
</dbReference>
<name>A0A6G1IHP7_9PLEO</name>
<evidence type="ECO:0000256" key="1">
    <source>
        <dbReference type="SAM" id="MobiDB-lite"/>
    </source>
</evidence>
<feature type="chain" id="PRO_5026234412" evidence="2">
    <location>
        <begin position="21"/>
        <end position="287"/>
    </location>
</feature>
<dbReference type="OrthoDB" id="3798451at2759"/>
<sequence length="287" mass="32002">MRTIKLTLFLLGLLALFATSAPVDQVEKGVGYFISGAQDTDGNDGGFYLTAEEVDVSDDELEKRAPKKAKKPAPKKHTPTKTIPKKPKKPAPKKATPAQKPKKPTSSPKPKKCTRADNNDCGKTRDYEIAEAAAKKKKKTLQLNHSYLLRFKDAPATHMGAHHAQLVVGTVRKNADGELDFDAVGTQLLKDESDPSAIKEFCKTYWGAKCEPKHIRSYKCQESLERNPRGRFKFEGEAAPEFAVPSTFFEASERLIEEHPNYKVIFNDCKLHATRVKNIAIKRPLKV</sequence>
<feature type="compositionally biased region" description="Basic residues" evidence="1">
    <location>
        <begin position="65"/>
        <end position="92"/>
    </location>
</feature>
<keyword evidence="2" id="KW-0732">Signal</keyword>
<proteinExistence type="predicted"/>
<dbReference type="Proteomes" id="UP000799291">
    <property type="component" value="Unassembled WGS sequence"/>
</dbReference>
<gene>
    <name evidence="3" type="ORF">K458DRAFT_491683</name>
</gene>
<feature type="region of interest" description="Disordered" evidence="1">
    <location>
        <begin position="58"/>
        <end position="120"/>
    </location>
</feature>
<dbReference type="AlphaFoldDB" id="A0A6G1IHP7"/>
<feature type="compositionally biased region" description="Low complexity" evidence="1">
    <location>
        <begin position="93"/>
        <end position="108"/>
    </location>
</feature>